<dbReference type="Gene3D" id="1.10.418.10">
    <property type="entry name" value="Calponin-like domain"/>
    <property type="match status" value="2"/>
</dbReference>
<dbReference type="PROSITE" id="PS00019">
    <property type="entry name" value="ACTININ_1"/>
    <property type="match status" value="1"/>
</dbReference>
<dbReference type="InterPro" id="IPR036872">
    <property type="entry name" value="CH_dom_sf"/>
</dbReference>
<feature type="domain" description="SH3" evidence="15">
    <location>
        <begin position="833"/>
        <end position="890"/>
    </location>
</feature>
<sequence>MTQRADALEFEKGRIRALQEERLHIQKKTFTKWMNSFLQKARMELDDLFVDLGDGKKLLKLLEIISGEKLGKPNNGKMRVHKIENVNKSLAFLHTKVRLESIGAEDIVDGNPRLILGLIWTIILRFQIQEIEIDVNEDDESSEKKSAKDALLLWCQRKTAGYPGVNIQDFSSSWRSGLGFNALIHSHRPDLLDYNALQPADHINNLNNAFNVAQRELGIPRLLDAEDIDTNKPDEKSVMTYVASYYHTFARMKNEMKQGRRIANIVAQMMDADQQKTRYERFTTNLLEWIRLKVIELEDRNFPNSLEGIQGELLRFKEYRTVEKPPKYKERSEIEALLFSIQTSQKALGRPLYTPPEGKMAHDIQRAWEQLEDAEHAREVALRKELLRQNRLENLACRFDRKSAVREGYLREMIQVLSDPRYGSNLAQVEATVKKHEAISADILARVERFENITQMADNLELENYHGKARIRKREQDIMERWELLLELLEKHRVTLSNVSLLMSLLREADTLHGEIRDMEGSFLSGEKGRHLLAVEDLLQKHALEELHLASQGDAIKRLTHQSKALLAAQGAPHREAPVLQKKLDELNRDYDNLVKLAAERRHQLDESRAYFQFVQDHEEEDAWITEKQCICKTVVAGKDLLALVSQQQKHKALEAEIKGHESCVQKVVKAGDKLIAERHSEAADVEQRLAVLRSRWAELADLAASKRKRLEDAYEAFQYHADANEAESWMREKLPLVTSHDYGEDEPSAQALLQRHGSLESEIKAYGSDIQRLNDQADKMIKSGLASLSLLDAVAEDVEPEEEEWTTVQQPKEEWVEELVEKEVLKEVTEERKVPQVRALYPFSGQGIEMQRGEVMTLVQKTNNDWWNVKKTSGHEGFVPANYVKEVEPRIVKKTVKRPVTVPEKRLVKKIVQTTTKSVLRKPKPEKATNHTISIPKDSRGFCQRQDSINASYNNLLSASKERRNYLEDAIRLFGFFRECDDFETWMMDKGKLLTVEDPAENVEMRKKKFENFVTDLSASKVRLDEIDRMVVELEANKHSQMDAIRRRSKQIHERWNRLNGLKTEKEKCLEGATSIELFHRTCDDARDWMMEKLQKIDMDEVGRDMKTVQALQRRHENLERELAPVEEKFNRVNLLADSVKASYPSEQGNVIKKQKELQDIWDQVKDRAAERRLRLEDSRGLQVLTNSAKNLLAWVSEVKVALNSFEPARDVATAEDNLKKHQELGDDIRTHEDEFADIQALGRKLLQKNKGSDEIQATLVQLDEEQKAIHRGWQEKLDYLRQGVDLQMFNREADQIDSITSSHDALLDFEDLGTTLDDVEALSKRHANLINTLLVQDQRLHVFSSMADKLIAAGHQKSKRIDKRRNQVLENRQAVKDKAYKRKELLEASRAYHEFKAELDEMLAWIQDKQKLASDESYRDLTNLERKLKKHEAFEAELKANGARLHDINSNGQSLILGKHYATADVEKDLSRLNQQWQALCERTNDRGQRLREAAAQRMHNRSLEDARAKLDEFEAALKLKDVGNDLRSVKELLKKQQALEAEMTAWEVKVLDLVQFGEEMANKGHFDAPNILKATKNINDRFSQLREPAEERRHQLEESLKLHQFNFDVDTENQWITEHLPAASSSDLGQNLIDAQNLYKKHQKLEREIQGHQGVIEKTVAAGKTLVDQHHFAAQAVKEQCEDLEDYWKHLLSESEKRKKKLELSLKAQTFYSEVNEIETWMNEKNDVLTSTDYGRDEDVAVKLLTKQKALELEIDTYTGLIVELTHQGQTMINQNHPDSKLISNRMQTLNQQIKNMAKLANIRRTKLMESKHTHEFFRESNELEDWINEQLQAALSEDYGKDYEHLLLLQAKFEDLKLQVDTGKERLSQCVTLGQRLQATEVAKADEIEKRLEQLETLWQALLEAVQARDQKLQAAGEIHRFNRDVAEALSRIQEKYAAIPEDLGRDLNSAQSLVRRQEGFENDLVALEAQLQVLVDDSVRLQAAYPGGNAEHIAEQQNIVVNNWSTLQEKVAQRKEQLKESLQLQKFLSMVRDLETWAHGLCTTLQAQETVRSATGAQNLKSEHDQVMAEIEAREESFGDVVKFGKMMIDEQHYASPEIQDRLVQLLKARDDLHLAWQRKKVYLDQLLDLHFFLRDAKQLDTLSAQQEVYLSSGDIGMTVEEVDANVKKHEAFDKLVNSQDEKLHTLQQHGVKLVQQNHFDSPTIRKRMDEVAVRRERVKNLSTAKRQKLLNGLLLAQFRRDATEAEAWVDAQGKRLEAEIVRGEVSSLEEKMKQLQKHQAFQAELTAHKGSIAAIQQKGEELIKKGHEASGEVRQQLERLLKKWNALLLALRNRGRGLEEAQDMLDFESQVDKAEAWIRDKELMIQAGDTGEDYEHCQALQRKLDDVDSDMRVDDSRIKNINTLADKLVNQGRSDTRSVQQRRQELNEKWKALQGALDNYRAKLGAALEVHAFARDVDDTFDRINEKAIVLATQDESQTLRAVESLQRKQDAVEREMTAIEARLKDHENDGKRLMQKHSEMASPIQTKVTEVRDNWQKLTGLCTSRKNNLDSAYRLHKFLSEVKALESWVNDVVDRMNSGGLGANMQEAESLLELHQERKAEIDGRQEAFTQLKDFGQQLLQQRHPQADILEANLQKLVELSKNLHKAWDDRQISLKQSKDLQVFKEQVKQAEVWLASKEAFLNNEDLGDSMSSVEALIKKHANFEKTMEAQGERVDQLKNFAAQLVEGGHYSSAAIQDQCQALCARRDRLWESAKLRRKRLTESSQLQQFLRNFYEVVGWMNEKLQVASDESYRDPTNLLSKTKKHAAFEAELSANRGRVDAVLSEGGQLLSASHYATPQIQGRLQELEDLWRHLLDQTQLKKDRLRDSYQALLFNWMLDDIEGWMDDVETQLQSEDYGKDLTSVQNLLKKHQLLETDIANHIDMIEQVKDQVANFQNTDHFLKDEIQERGDAIIKRYTSLHEPVQIRRENLEESLLLQQFYRDVDDELTWIQEKEPLAASADLGSSLSAVQSLQKKHQGLEAEIQAHEPLVASVGSKGKQLLRNNHFASADVDKRLHELQLKWGRLKDMTSVRRLRLLDAMESHTFYTEATESEAWIKEKMPIVTSADLGKDDDSVLALTKKLDGIERDVDAFSSNIGRLAKQSMGLIERGHFDGENIKKKQSEIEALYENLIEQVQERRQKLQESGKFYAFLRKADQVSEWIQSQMTVASSEDYGTDLERVEILMQKFEAFLNTLNSSEERVAQVANAAQSLIAEGHPQSEVIRSRSADVARQWDDCKECAASRQDALAGAKQVHTFDRNADETIGWIYEKDAVLSSEDYGHDLESVQALTRQHEAFQRDLAAVKAQVDALLREAERLASTFPDAQEHITAKRDEVIEAWGALLGHSRQRGEKLGQAEKLQAYFDEYRELMAWLNETMARITSDDLARDVAGAEALLARHRETRGEIDGRAESFSRFVATGEAIIASGHFMSDEVRDRIQRLTELRDLLLLTWERRNVIYVQSHDLQLFLRDAEQLEAWLSSRETLLRDGDFGDSIASVEELIRKHDDFMKTVEAQEERFNTIKRITKLEEAFRKLKEQEEEQRKAEAQKREQERMDAMKRKEQQRILDERMKEDGYRRTSQDAARSPGSDKPADAQEAPPYGALVRAASQRSLDGGERALTAVSGAKLTTPSAVKRAESMKLDLAGKKLKRTPSFTTRRRTQSFRRSRGKGELPPVEMEGFLERKHQLQTGGKRAPIRSWKTYYTVLCGQLLCFFKDKEGFAESSAAAPPVSLLQAQCSEATDYTKKKHVFRLRLADGVEFLFDAHNKESKNDWVNKISFHAALPPSMQLLSYDDAQKSGSGAKLTVLSQYRPPSSADSDMSTPVADRRPQEQSSTSSPCSSPELYHNNGTPVSSHPQGVILRKTSQEKPPIPPRNSSIRTSEVSDGGSVKSKIQMFQGQIGGSSNVPPPPSFTGAISGPRGSIHGASTGQPEDQQTHRLSFTTFNVGSNQNGFGSRPESMVATPSANSTPHRTGNDSSSGLEDSPPGPPPLPNQPPPMPKHLQRRDDSDSDIGGTMSDGDHDWRTGYGKSVESNVRYRETYSPRGDTPSGATVMRHASLPGSSASPLNSVHPYSQTLDRQTVPSSEGSSEGDYGEKKSRDRKKGVLSLFRKR</sequence>
<dbReference type="InterPro" id="IPR001452">
    <property type="entry name" value="SH3_domain"/>
</dbReference>
<dbReference type="Pfam" id="PF00435">
    <property type="entry name" value="Spectrin"/>
    <property type="match status" value="29"/>
</dbReference>
<dbReference type="InterPro" id="IPR001589">
    <property type="entry name" value="Actinin_actin-bd_CS"/>
</dbReference>
<dbReference type="PROSITE" id="PS50002">
    <property type="entry name" value="SH3"/>
    <property type="match status" value="1"/>
</dbReference>
<dbReference type="Gene3D" id="2.30.30.40">
    <property type="entry name" value="SH3 Domains"/>
    <property type="match status" value="1"/>
</dbReference>
<feature type="compositionally biased region" description="Polar residues" evidence="14">
    <location>
        <begin position="3976"/>
        <end position="4004"/>
    </location>
</feature>
<feature type="compositionally biased region" description="Polar residues" evidence="14">
    <location>
        <begin position="4111"/>
        <end position="4134"/>
    </location>
</feature>
<dbReference type="SMART" id="SM00033">
    <property type="entry name" value="CH"/>
    <property type="match status" value="2"/>
</dbReference>
<keyword evidence="4" id="KW-0117">Actin capping</keyword>
<dbReference type="GO" id="GO:0042062">
    <property type="term" value="P:long-term strengthening of neuromuscular junction"/>
    <property type="evidence" value="ECO:0007669"/>
    <property type="project" value="UniProtKB-ARBA"/>
</dbReference>
<protein>
    <submittedName>
        <fullName evidence="18">Putative spectrin beta chain non-erythrocytic 5 isoform x6</fullName>
    </submittedName>
</protein>
<evidence type="ECO:0000259" key="16">
    <source>
        <dbReference type="PROSITE" id="PS50003"/>
    </source>
</evidence>
<dbReference type="GO" id="GO:0045169">
    <property type="term" value="C:fusome"/>
    <property type="evidence" value="ECO:0007669"/>
    <property type="project" value="UniProtKB-ARBA"/>
</dbReference>
<dbReference type="SUPFAM" id="SSF47576">
    <property type="entry name" value="Calponin-homology domain, CH-domain"/>
    <property type="match status" value="1"/>
</dbReference>
<dbReference type="GO" id="GO:0016328">
    <property type="term" value="C:lateral plasma membrane"/>
    <property type="evidence" value="ECO:0007669"/>
    <property type="project" value="UniProtKB-ARBA"/>
</dbReference>
<dbReference type="GO" id="GO:0008017">
    <property type="term" value="F:microtubule binding"/>
    <property type="evidence" value="ECO:0007669"/>
    <property type="project" value="UniProtKB-ARBA"/>
</dbReference>
<feature type="domain" description="PH" evidence="16">
    <location>
        <begin position="3725"/>
        <end position="3833"/>
    </location>
</feature>
<dbReference type="Pfam" id="PF14604">
    <property type="entry name" value="SH3_9"/>
    <property type="match status" value="1"/>
</dbReference>
<keyword evidence="6" id="KW-0597">Phosphoprotein</keyword>
<dbReference type="Pfam" id="PF15410">
    <property type="entry name" value="PH_9"/>
    <property type="match status" value="1"/>
</dbReference>
<feature type="compositionally biased region" description="Pro residues" evidence="14">
    <location>
        <begin position="4036"/>
        <end position="4050"/>
    </location>
</feature>
<dbReference type="GO" id="GO:0007026">
    <property type="term" value="P:negative regulation of microtubule depolymerization"/>
    <property type="evidence" value="ECO:0007669"/>
    <property type="project" value="UniProtKB-ARBA"/>
</dbReference>
<feature type="coiled-coil region" evidence="13">
    <location>
        <begin position="3336"/>
        <end position="3370"/>
    </location>
</feature>
<evidence type="ECO:0000256" key="14">
    <source>
        <dbReference type="SAM" id="MobiDB-lite"/>
    </source>
</evidence>
<evidence type="ECO:0000256" key="12">
    <source>
        <dbReference type="PROSITE-ProRule" id="PRU00192"/>
    </source>
</evidence>
<dbReference type="FunFam" id="1.20.58.60:FF:000020">
    <property type="entry name" value="Spectrin alpha chain, non-erythrocytic 1"/>
    <property type="match status" value="2"/>
</dbReference>
<dbReference type="InterPro" id="IPR011993">
    <property type="entry name" value="PH-like_dom_sf"/>
</dbReference>
<feature type="region of interest" description="Disordered" evidence="14">
    <location>
        <begin position="3593"/>
        <end position="3648"/>
    </location>
</feature>
<dbReference type="PROSITE" id="PS50003">
    <property type="entry name" value="PH_DOMAIN"/>
    <property type="match status" value="1"/>
</dbReference>
<dbReference type="GO" id="GO:0005085">
    <property type="term" value="F:guanyl-nucleotide exchange factor activity"/>
    <property type="evidence" value="ECO:0007669"/>
    <property type="project" value="UniProtKB-KW"/>
</dbReference>
<dbReference type="InterPro" id="IPR041681">
    <property type="entry name" value="PH_9"/>
</dbReference>
<dbReference type="PRINTS" id="PR00683">
    <property type="entry name" value="SPECTRINPH"/>
</dbReference>
<dbReference type="FunFam" id="1.20.58.60:FF:000007">
    <property type="entry name" value="Spectrin alpha chain non-erythrocytic 1"/>
    <property type="match status" value="3"/>
</dbReference>
<evidence type="ECO:0000256" key="6">
    <source>
        <dbReference type="ARBA" id="ARBA00022553"/>
    </source>
</evidence>
<feature type="compositionally biased region" description="Low complexity" evidence="14">
    <location>
        <begin position="3884"/>
        <end position="3893"/>
    </location>
</feature>
<feature type="compositionally biased region" description="Basic residues" evidence="14">
    <location>
        <begin position="4150"/>
        <end position="4163"/>
    </location>
</feature>
<dbReference type="FunFam" id="1.20.58.60:FF:000017">
    <property type="entry name" value="Spectrin alpha chain, non-erythrocytic 1"/>
    <property type="match status" value="1"/>
</dbReference>
<feature type="region of interest" description="Disordered" evidence="14">
    <location>
        <begin position="3705"/>
        <end position="3724"/>
    </location>
</feature>
<comment type="subcellular location">
    <subcellularLocation>
        <location evidence="1">Cytoplasm</location>
        <location evidence="1">Cytoskeleton</location>
    </subcellularLocation>
</comment>
<proteinExistence type="inferred from homology"/>
<dbReference type="InterPro" id="IPR001849">
    <property type="entry name" value="PH_domain"/>
</dbReference>
<comment type="similarity">
    <text evidence="2">Belongs to the spectrin family.</text>
</comment>
<dbReference type="FunFam" id="1.20.58.60:FF:000145">
    <property type="entry name" value="Spectrin beta chain, non-erythrocytic"/>
    <property type="match status" value="1"/>
</dbReference>
<organism evidence="18">
    <name type="scientific">Ornithodoros turicata</name>
    <dbReference type="NCBI Taxonomy" id="34597"/>
    <lineage>
        <taxon>Eukaryota</taxon>
        <taxon>Metazoa</taxon>
        <taxon>Ecdysozoa</taxon>
        <taxon>Arthropoda</taxon>
        <taxon>Chelicerata</taxon>
        <taxon>Arachnida</taxon>
        <taxon>Acari</taxon>
        <taxon>Parasitiformes</taxon>
        <taxon>Ixodida</taxon>
        <taxon>Ixodoidea</taxon>
        <taxon>Argasidae</taxon>
        <taxon>Ornithodorinae</taxon>
        <taxon>Ornithodoros</taxon>
    </lineage>
</organism>
<dbReference type="PROSITE" id="PS50021">
    <property type="entry name" value="CH"/>
    <property type="match status" value="2"/>
</dbReference>
<feature type="coiled-coil region" evidence="13">
    <location>
        <begin position="1499"/>
        <end position="1552"/>
    </location>
</feature>
<feature type="domain" description="Calponin-homology (CH)" evidence="17">
    <location>
        <begin position="24"/>
        <end position="127"/>
    </location>
</feature>
<evidence type="ECO:0000256" key="5">
    <source>
        <dbReference type="ARBA" id="ARBA00022490"/>
    </source>
</evidence>
<dbReference type="FunFam" id="1.20.58.60:FF:000019">
    <property type="entry name" value="Spectrin beta chain"/>
    <property type="match status" value="2"/>
</dbReference>
<keyword evidence="3 12" id="KW-0728">SH3 domain</keyword>
<dbReference type="InterPro" id="IPR002017">
    <property type="entry name" value="Spectrin_repeat"/>
</dbReference>
<dbReference type="GO" id="GO:0051693">
    <property type="term" value="P:actin filament capping"/>
    <property type="evidence" value="ECO:0007669"/>
    <property type="project" value="UniProtKB-KW"/>
</dbReference>
<dbReference type="CDD" id="cd21193">
    <property type="entry name" value="CH_beta_spectrin_rpt1"/>
    <property type="match status" value="1"/>
</dbReference>
<accession>A0A2R5L953</accession>
<feature type="compositionally biased region" description="Basic and acidic residues" evidence="14">
    <location>
        <begin position="3593"/>
        <end position="3630"/>
    </location>
</feature>
<keyword evidence="13" id="KW-0175">Coiled coil</keyword>
<dbReference type="InterPro" id="IPR001605">
    <property type="entry name" value="PH_dom-spectrin-type"/>
</dbReference>
<dbReference type="Pfam" id="PF00307">
    <property type="entry name" value="CH"/>
    <property type="match status" value="2"/>
</dbReference>
<evidence type="ECO:0000256" key="2">
    <source>
        <dbReference type="ARBA" id="ARBA00006826"/>
    </source>
</evidence>
<dbReference type="InterPro" id="IPR036028">
    <property type="entry name" value="SH3-like_dom_sf"/>
</dbReference>
<evidence type="ECO:0000256" key="1">
    <source>
        <dbReference type="ARBA" id="ARBA00004245"/>
    </source>
</evidence>
<dbReference type="GO" id="GO:0048790">
    <property type="term" value="P:maintenance of presynaptic active zone structure"/>
    <property type="evidence" value="ECO:0007669"/>
    <property type="project" value="UniProtKB-ARBA"/>
</dbReference>
<evidence type="ECO:0000256" key="3">
    <source>
        <dbReference type="ARBA" id="ARBA00022443"/>
    </source>
</evidence>
<feature type="coiled-coil region" evidence="13">
    <location>
        <begin position="3166"/>
        <end position="3194"/>
    </location>
</feature>
<evidence type="ECO:0000256" key="9">
    <source>
        <dbReference type="ARBA" id="ARBA00022737"/>
    </source>
</evidence>
<dbReference type="GO" id="GO:0016199">
    <property type="term" value="P:axon midline choice point recognition"/>
    <property type="evidence" value="ECO:0007669"/>
    <property type="project" value="UniProtKB-ARBA"/>
</dbReference>
<dbReference type="Gene3D" id="2.30.29.30">
    <property type="entry name" value="Pleckstrin-homology domain (PH domain)/Phosphotyrosine-binding domain (PTB)"/>
    <property type="match status" value="1"/>
</dbReference>
<dbReference type="FunFam" id="1.20.58.60:FF:000011">
    <property type="entry name" value="Spectrin beta chain"/>
    <property type="match status" value="1"/>
</dbReference>
<feature type="compositionally biased region" description="Polar residues" evidence="14">
    <location>
        <begin position="3945"/>
        <end position="3956"/>
    </location>
</feature>
<dbReference type="FunFam" id="1.10.418.10:FF:000001">
    <property type="entry name" value="Actinin alpha 1"/>
    <property type="match status" value="1"/>
</dbReference>
<feature type="coiled-coil region" evidence="13">
    <location>
        <begin position="1882"/>
        <end position="1909"/>
    </location>
</feature>
<dbReference type="CDD" id="cd21194">
    <property type="entry name" value="CH_beta_spectrin_rpt2"/>
    <property type="match status" value="1"/>
</dbReference>
<feature type="domain" description="Calponin-homology (CH)" evidence="17">
    <location>
        <begin position="145"/>
        <end position="250"/>
    </location>
</feature>
<evidence type="ECO:0000256" key="11">
    <source>
        <dbReference type="ARBA" id="ARBA00023212"/>
    </source>
</evidence>
<keyword evidence="9" id="KW-0677">Repeat</keyword>
<dbReference type="PANTHER" id="PTHR11915">
    <property type="entry name" value="SPECTRIN/FILAMIN RELATED CYTOSKELETAL PROTEIN"/>
    <property type="match status" value="1"/>
</dbReference>
<feature type="compositionally biased region" description="Polar residues" evidence="14">
    <location>
        <begin position="4013"/>
        <end position="4032"/>
    </location>
</feature>
<feature type="compositionally biased region" description="Basic residues" evidence="14">
    <location>
        <begin position="3705"/>
        <end position="3718"/>
    </location>
</feature>
<dbReference type="CDD" id="cd00174">
    <property type="entry name" value="SH3"/>
    <property type="match status" value="1"/>
</dbReference>
<dbReference type="SMART" id="SM00326">
    <property type="entry name" value="SH3"/>
    <property type="match status" value="1"/>
</dbReference>
<dbReference type="SMART" id="SM00150">
    <property type="entry name" value="SPEC"/>
    <property type="match status" value="30"/>
</dbReference>
<evidence type="ECO:0000256" key="4">
    <source>
        <dbReference type="ARBA" id="ARBA00022467"/>
    </source>
</evidence>
<evidence type="ECO:0000313" key="18">
    <source>
        <dbReference type="EMBL" id="MBY05999.1"/>
    </source>
</evidence>
<evidence type="ECO:0000256" key="8">
    <source>
        <dbReference type="ARBA" id="ARBA00022701"/>
    </source>
</evidence>
<dbReference type="GO" id="GO:0003779">
    <property type="term" value="F:actin binding"/>
    <property type="evidence" value="ECO:0007669"/>
    <property type="project" value="UniProtKB-KW"/>
</dbReference>
<feature type="coiled-coil region" evidence="13">
    <location>
        <begin position="2489"/>
        <end position="2523"/>
    </location>
</feature>
<dbReference type="GO" id="GO:0005874">
    <property type="term" value="C:microtubule"/>
    <property type="evidence" value="ECO:0007669"/>
    <property type="project" value="UniProtKB-KW"/>
</dbReference>
<dbReference type="Gene3D" id="1.20.58.60">
    <property type="match status" value="26"/>
</dbReference>
<evidence type="ECO:0000256" key="10">
    <source>
        <dbReference type="ARBA" id="ARBA00023203"/>
    </source>
</evidence>
<dbReference type="GO" id="GO:0031594">
    <property type="term" value="C:neuromuscular junction"/>
    <property type="evidence" value="ECO:0007669"/>
    <property type="project" value="UniProtKB-ARBA"/>
</dbReference>
<dbReference type="PROSITE" id="PS00020">
    <property type="entry name" value="ACTININ_2"/>
    <property type="match status" value="1"/>
</dbReference>
<dbReference type="FunFam" id="1.20.58.60:FF:000191">
    <property type="entry name" value="Spectrin, beta, non-erythrocytic 5"/>
    <property type="match status" value="1"/>
</dbReference>
<dbReference type="CDD" id="cd00176">
    <property type="entry name" value="SPEC"/>
    <property type="match status" value="17"/>
</dbReference>
<dbReference type="EMBL" id="GGLE01001873">
    <property type="protein sequence ID" value="MBY05999.1"/>
    <property type="molecule type" value="Transcribed_RNA"/>
</dbReference>
<keyword evidence="10" id="KW-0009">Actin-binding</keyword>
<dbReference type="SMART" id="SM00233">
    <property type="entry name" value="PH"/>
    <property type="match status" value="1"/>
</dbReference>
<dbReference type="CDD" id="cd10571">
    <property type="entry name" value="PH_beta_spectrin"/>
    <property type="match status" value="1"/>
</dbReference>
<dbReference type="InterPro" id="IPR018159">
    <property type="entry name" value="Spectrin/alpha-actinin"/>
</dbReference>
<dbReference type="InterPro" id="IPR001715">
    <property type="entry name" value="CH_dom"/>
</dbReference>
<reference evidence="18" key="1">
    <citation type="submission" date="2018-03" db="EMBL/GenBank/DDBJ databases">
        <title>The relapsing fever spirochete Borrelia turicatae persists in the highly oxidative environment of its soft-bodied tick vector.</title>
        <authorList>
            <person name="Bourret T.J."/>
            <person name="Boyle W.K."/>
            <person name="Valenzuela J.G."/>
            <person name="Oliveira F."/>
            <person name="Lopez J.E."/>
        </authorList>
    </citation>
    <scope>NUCLEOTIDE SEQUENCE</scope>
    <source>
        <strain evidence="18">Kansas strain/isolate</strain>
        <tissue evidence="18">Salivary glands</tissue>
    </source>
</reference>
<keyword evidence="11" id="KW-0206">Cytoskeleton</keyword>
<feature type="compositionally biased region" description="Polar residues" evidence="14">
    <location>
        <begin position="3925"/>
        <end position="3934"/>
    </location>
</feature>
<dbReference type="FunFam" id="2.30.29.30:FF:000024">
    <property type="entry name" value="Spectrin beta chain"/>
    <property type="match status" value="1"/>
</dbReference>
<evidence type="ECO:0000256" key="7">
    <source>
        <dbReference type="ARBA" id="ARBA00022658"/>
    </source>
</evidence>
<dbReference type="SUPFAM" id="SSF50729">
    <property type="entry name" value="PH domain-like"/>
    <property type="match status" value="1"/>
</dbReference>
<keyword evidence="5" id="KW-0963">Cytoplasm</keyword>
<dbReference type="SUPFAM" id="SSF50044">
    <property type="entry name" value="SH3-domain"/>
    <property type="match status" value="1"/>
</dbReference>
<feature type="coiled-coil region" evidence="13">
    <location>
        <begin position="577"/>
        <end position="604"/>
    </location>
</feature>
<dbReference type="FunFam" id="1.10.418.10:FF:000043">
    <property type="entry name" value="Spectrin beta chain, non-erythrocytic"/>
    <property type="match status" value="1"/>
</dbReference>
<feature type="compositionally biased region" description="Polar residues" evidence="14">
    <location>
        <begin position="3858"/>
        <end position="3872"/>
    </location>
</feature>
<name>A0A2R5L953_9ACAR</name>
<dbReference type="FunFam" id="1.20.58.60:FF:000135">
    <property type="entry name" value="Spectrin beta chain, non-erythrocytic"/>
    <property type="match status" value="1"/>
</dbReference>
<dbReference type="SUPFAM" id="SSF46966">
    <property type="entry name" value="Spectrin repeat"/>
    <property type="match status" value="20"/>
</dbReference>
<feature type="coiled-coil region" evidence="13">
    <location>
        <begin position="1103"/>
        <end position="1130"/>
    </location>
</feature>
<dbReference type="FunFam" id="1.20.58.60:FF:000013">
    <property type="entry name" value="Spectrin alpha chain, non-erythrocytic 1"/>
    <property type="match status" value="1"/>
</dbReference>
<evidence type="ECO:0000256" key="13">
    <source>
        <dbReference type="SAM" id="Coils"/>
    </source>
</evidence>
<dbReference type="GO" id="GO:0005543">
    <property type="term" value="F:phospholipid binding"/>
    <property type="evidence" value="ECO:0007669"/>
    <property type="project" value="InterPro"/>
</dbReference>
<evidence type="ECO:0000259" key="15">
    <source>
        <dbReference type="PROSITE" id="PS50002"/>
    </source>
</evidence>
<feature type="compositionally biased region" description="Polar residues" evidence="14">
    <location>
        <begin position="3898"/>
        <end position="3907"/>
    </location>
</feature>
<keyword evidence="7" id="KW-0344">Guanine-nucleotide releasing factor</keyword>
<dbReference type="GO" id="GO:0045170">
    <property type="term" value="C:spectrosome"/>
    <property type="evidence" value="ECO:0007669"/>
    <property type="project" value="UniProtKB-ARBA"/>
</dbReference>
<evidence type="ECO:0000259" key="17">
    <source>
        <dbReference type="PROSITE" id="PS50021"/>
    </source>
</evidence>
<feature type="region of interest" description="Disordered" evidence="14">
    <location>
        <begin position="3858"/>
        <end position="4163"/>
    </location>
</feature>
<keyword evidence="8" id="KW-0493">Microtubule</keyword>